<keyword evidence="7" id="KW-0256">Endoplasmic reticulum</keyword>
<dbReference type="GO" id="GO:0018279">
    <property type="term" value="P:protein N-linked glycosylation via asparagine"/>
    <property type="evidence" value="ECO:0007669"/>
    <property type="project" value="TreeGrafter"/>
</dbReference>
<evidence type="ECO:0000256" key="5">
    <source>
        <dbReference type="ARBA" id="ARBA00022679"/>
    </source>
</evidence>
<keyword evidence="6" id="KW-0732">Signal</keyword>
<feature type="domain" description="Glucosyltransferase 24 catalytic" evidence="12">
    <location>
        <begin position="648"/>
        <end position="914"/>
    </location>
</feature>
<evidence type="ECO:0000256" key="7">
    <source>
        <dbReference type="ARBA" id="ARBA00022824"/>
    </source>
</evidence>
<dbReference type="GO" id="GO:0005788">
    <property type="term" value="C:endoplasmic reticulum lumen"/>
    <property type="evidence" value="ECO:0007669"/>
    <property type="project" value="UniProtKB-SubCell"/>
</dbReference>
<dbReference type="PANTHER" id="PTHR11226">
    <property type="entry name" value="UDP-GLUCOSE GLYCOPROTEIN:GLUCOSYLTRANSFERASE"/>
    <property type="match status" value="1"/>
</dbReference>
<dbReference type="GO" id="GO:0003980">
    <property type="term" value="F:UDP-glucose:glycoprotein glucosyltransferase activity"/>
    <property type="evidence" value="ECO:0007669"/>
    <property type="project" value="InterPro"/>
</dbReference>
<keyword evidence="8" id="KW-0325">Glycoprotein</keyword>
<evidence type="ECO:0000256" key="9">
    <source>
        <dbReference type="SAM" id="MobiDB-lite"/>
    </source>
</evidence>
<dbReference type="Proteomes" id="UP000807716">
    <property type="component" value="Unassembled WGS sequence"/>
</dbReference>
<dbReference type="InterPro" id="IPR029044">
    <property type="entry name" value="Nucleotide-diphossugar_trans"/>
</dbReference>
<dbReference type="Pfam" id="PF06427">
    <property type="entry name" value="UDP-g_GGTase"/>
    <property type="match status" value="1"/>
</dbReference>
<evidence type="ECO:0000256" key="8">
    <source>
        <dbReference type="ARBA" id="ARBA00023180"/>
    </source>
</evidence>
<dbReference type="PANTHER" id="PTHR11226:SF0">
    <property type="entry name" value="UDP-GLUCOSE:GLYCOPROTEIN GLUCOSYLTRANSFERASE"/>
    <property type="match status" value="1"/>
</dbReference>
<dbReference type="InterPro" id="IPR009448">
    <property type="entry name" value="UDP-g_GGtrans"/>
</dbReference>
<dbReference type="FunFam" id="3.90.550.10:FF:000065">
    <property type="entry name" value="UDP-glucose:glycoprotein glucosyltransferase, putative"/>
    <property type="match status" value="1"/>
</dbReference>
<name>A0A9P6TXZ3_9FUNG</name>
<feature type="region of interest" description="Disordered" evidence="9">
    <location>
        <begin position="917"/>
        <end position="962"/>
    </location>
</feature>
<evidence type="ECO:0000256" key="3">
    <source>
        <dbReference type="ARBA" id="ARBA00004922"/>
    </source>
</evidence>
<feature type="domain" description="UDP-glucose:glycoprotein glucosyltransferase thioredoxin-like" evidence="11">
    <location>
        <begin position="158"/>
        <end position="350"/>
    </location>
</feature>
<comment type="cofactor">
    <cofactor evidence="1">
        <name>Ca(2+)</name>
        <dbReference type="ChEBI" id="CHEBI:29108"/>
    </cofactor>
</comment>
<organism evidence="13 14">
    <name type="scientific">Actinomortierella ambigua</name>
    <dbReference type="NCBI Taxonomy" id="1343610"/>
    <lineage>
        <taxon>Eukaryota</taxon>
        <taxon>Fungi</taxon>
        <taxon>Fungi incertae sedis</taxon>
        <taxon>Mucoromycota</taxon>
        <taxon>Mortierellomycotina</taxon>
        <taxon>Mortierellomycetes</taxon>
        <taxon>Mortierellales</taxon>
        <taxon>Mortierellaceae</taxon>
        <taxon>Actinomortierella</taxon>
    </lineage>
</organism>
<dbReference type="Pfam" id="PF18402">
    <property type="entry name" value="Thioredoxin_14"/>
    <property type="match status" value="1"/>
</dbReference>
<dbReference type="OrthoDB" id="27683at2759"/>
<dbReference type="InterPro" id="IPR040692">
    <property type="entry name" value="UGGT_TRXL_3"/>
</dbReference>
<evidence type="ECO:0000313" key="13">
    <source>
        <dbReference type="EMBL" id="KAG0251321.1"/>
    </source>
</evidence>
<gene>
    <name evidence="13" type="ORF">DFQ27_008839</name>
</gene>
<evidence type="ECO:0000259" key="11">
    <source>
        <dbReference type="Pfam" id="PF18403"/>
    </source>
</evidence>
<evidence type="ECO:0008006" key="15">
    <source>
        <dbReference type="Google" id="ProtNLM"/>
    </source>
</evidence>
<evidence type="ECO:0000313" key="14">
    <source>
        <dbReference type="Proteomes" id="UP000807716"/>
    </source>
</evidence>
<dbReference type="CDD" id="cd06432">
    <property type="entry name" value="GT8_HUGT1_C_like"/>
    <property type="match status" value="1"/>
</dbReference>
<protein>
    <recommendedName>
        <fullName evidence="15">UDP-glucose:glycoprotein glucosyltransferase</fullName>
    </recommendedName>
</protein>
<dbReference type="EMBL" id="JAAAJB010000765">
    <property type="protein sequence ID" value="KAG0251321.1"/>
    <property type="molecule type" value="Genomic_DNA"/>
</dbReference>
<dbReference type="InterPro" id="IPR040497">
    <property type="entry name" value="Glyco_transf_24"/>
</dbReference>
<comment type="caution">
    <text evidence="13">The sequence shown here is derived from an EMBL/GenBank/DDBJ whole genome shotgun (WGS) entry which is preliminary data.</text>
</comment>
<feature type="compositionally biased region" description="Basic and acidic residues" evidence="9">
    <location>
        <begin position="919"/>
        <end position="962"/>
    </location>
</feature>
<comment type="similarity">
    <text evidence="4">Belongs to the glycosyltransferase 8 family.</text>
</comment>
<dbReference type="Pfam" id="PF18403">
    <property type="entry name" value="Thioredoxin_15"/>
    <property type="match status" value="1"/>
</dbReference>
<dbReference type="Gene3D" id="3.90.550.10">
    <property type="entry name" value="Spore Coat Polysaccharide Biosynthesis Protein SpsA, Chain A"/>
    <property type="match status" value="1"/>
</dbReference>
<dbReference type="SUPFAM" id="SSF53448">
    <property type="entry name" value="Nucleotide-diphospho-sugar transferases"/>
    <property type="match status" value="1"/>
</dbReference>
<evidence type="ECO:0000259" key="10">
    <source>
        <dbReference type="Pfam" id="PF18402"/>
    </source>
</evidence>
<accession>A0A9P6TXZ3</accession>
<dbReference type="Pfam" id="PF18404">
    <property type="entry name" value="Glyco_transf_24"/>
    <property type="match status" value="1"/>
</dbReference>
<dbReference type="AlphaFoldDB" id="A0A9P6TXZ3"/>
<evidence type="ECO:0000256" key="4">
    <source>
        <dbReference type="ARBA" id="ARBA00006351"/>
    </source>
</evidence>
<dbReference type="GO" id="GO:0036503">
    <property type="term" value="P:ERAD pathway"/>
    <property type="evidence" value="ECO:0007669"/>
    <property type="project" value="TreeGrafter"/>
</dbReference>
<comment type="subcellular location">
    <subcellularLocation>
        <location evidence="2">Endoplasmic reticulum lumen</location>
    </subcellularLocation>
</comment>
<keyword evidence="5" id="KW-0808">Transferase</keyword>
<evidence type="ECO:0000259" key="12">
    <source>
        <dbReference type="Pfam" id="PF18404"/>
    </source>
</evidence>
<reference evidence="13" key="1">
    <citation type="journal article" date="2020" name="Fungal Divers.">
        <title>Resolving the Mortierellaceae phylogeny through synthesis of multi-gene phylogenetics and phylogenomics.</title>
        <authorList>
            <person name="Vandepol N."/>
            <person name="Liber J."/>
            <person name="Desiro A."/>
            <person name="Na H."/>
            <person name="Kennedy M."/>
            <person name="Barry K."/>
            <person name="Grigoriev I.V."/>
            <person name="Miller A.N."/>
            <person name="O'Donnell K."/>
            <person name="Stajich J.E."/>
            <person name="Bonito G."/>
        </authorList>
    </citation>
    <scope>NUCLEOTIDE SEQUENCE</scope>
    <source>
        <strain evidence="13">BC1065</strain>
    </source>
</reference>
<dbReference type="InterPro" id="IPR040525">
    <property type="entry name" value="UGGT_TRXL_4"/>
</dbReference>
<feature type="domain" description="UGGT thioredoxin-like" evidence="10">
    <location>
        <begin position="13"/>
        <end position="130"/>
    </location>
</feature>
<sequence length="962" mass="109383">MVADTEQGDDVLSFAQKAFQEVTNGPTLKNTETPAMTAAQVLASDSVYRGWVADAVQMSDRLGIDAASMFVNGKHIYVNGDHTQSLVREMHEVQQTFAALLRAGKINKSMDLYDYALSQPGVFHRRNRYVFVNDDSNPLKMIDLTLGDEDAWNEQLFIEKYAEPTAQDATLFVVANFDTLEGVKQAMDAIEAVQEQPNDKDDLRVALIHNGATYAPTGSPRTSLGQFISLLIPCHTAPRIAFWRDLLSGILEGSDFTTAIEAAVRADPEIAWITKEVPEQCKPSQFQHAMRERNAFLRDTLKAKPYETYMILNGRVVGPLKDRFSVADIQTLVSYELQTRLKNVAKRAQDAVNVVSADMISVNNTSPEEEPWFHFQVILDPLSEVAQKWAPMIEVLSKLDRVQIEVLFLPQAVVNKPPKRFYRYVLDAELKFDPIDGQLIPPSATFHGMPESSLLTLGVDVMPAWVVTSKSCIHDMDNLKLESLSGAARQEGVEADFELQHILVEGFARDISLRAPPKGAQFLLGTKTEPHVVDTLVMANMGYFQLKGNPGVWDMSLRPGRTQDIFDIESIGADGWLTGGVKDDKRDVIINNLEGLVLYPRLVRKPGMESANVQDEPTGESGLWNSIKSSIKNLAGKKEVGKKKKAEINIFSVASGHLYERFLSIMILSVMRNTDSRVKFWFIENFLSPSFKDFIPHMAKKYDFDYELVTYKWPHWLRAQTEKQRIIWAYKILFLDVLFPLDLDKVIFVDADQIVRTDMKELVDLDLHGAPYGYTPMCNDRKEMEGFRFWNQGYWKDHLRGKPYHISALYVVDLVRFRQLQAGDQLRNHYHALSSDPNSLANLDQDLPNNMQDRVPIFSLPKEWLWCETWCGDDGLKKAKTIDLCNNPMTKEPKLDRARRQIKEWEEYDDEATQFARDVAGKIRDQRAAAKQTDREKTDQEQERRPASTGHHAEDIPRRDEL</sequence>
<evidence type="ECO:0000256" key="2">
    <source>
        <dbReference type="ARBA" id="ARBA00004319"/>
    </source>
</evidence>
<evidence type="ECO:0000256" key="1">
    <source>
        <dbReference type="ARBA" id="ARBA00001913"/>
    </source>
</evidence>
<dbReference type="GO" id="GO:0051082">
    <property type="term" value="F:unfolded protein binding"/>
    <property type="evidence" value="ECO:0007669"/>
    <property type="project" value="TreeGrafter"/>
</dbReference>
<proteinExistence type="inferred from homology"/>
<evidence type="ECO:0000256" key="6">
    <source>
        <dbReference type="ARBA" id="ARBA00022729"/>
    </source>
</evidence>
<keyword evidence="14" id="KW-1185">Reference proteome</keyword>
<comment type="pathway">
    <text evidence="3">Protein modification; protein glycosylation.</text>
</comment>